<feature type="signal peptide" evidence="6">
    <location>
        <begin position="1"/>
        <end position="22"/>
    </location>
</feature>
<feature type="chain" id="PRO_5016893802" evidence="6">
    <location>
        <begin position="23"/>
        <end position="515"/>
    </location>
</feature>
<keyword evidence="3 6" id="KW-0732">Signal</keyword>
<dbReference type="Pfam" id="PF07980">
    <property type="entry name" value="SusD_RagB"/>
    <property type="match status" value="1"/>
</dbReference>
<evidence type="ECO:0000256" key="3">
    <source>
        <dbReference type="ARBA" id="ARBA00022729"/>
    </source>
</evidence>
<evidence type="ECO:0000259" key="8">
    <source>
        <dbReference type="Pfam" id="PF14322"/>
    </source>
</evidence>
<evidence type="ECO:0000256" key="6">
    <source>
        <dbReference type="SAM" id="SignalP"/>
    </source>
</evidence>
<dbReference type="AlphaFoldDB" id="A0A372NU22"/>
<comment type="similarity">
    <text evidence="2">Belongs to the SusD family.</text>
</comment>
<evidence type="ECO:0000313" key="9">
    <source>
        <dbReference type="EMBL" id="RFZ92736.1"/>
    </source>
</evidence>
<keyword evidence="4" id="KW-0472">Membrane</keyword>
<accession>A0A372NU22</accession>
<sequence>MKKRYILIPVALLMALTTSCKKFIEQEPQTSLSEEQVFSSIKNTDLFVLGLYTRWRDTKKDRAGFIFSLGSDESQQGAYQVLTDDRQAGIDRYNGFLTASNTALTQQWDTRFKIIYAAAAAINGLNTINSDDPLKNVLLGEASFIHAALEFEMTQYWGEIPVLDKAKQAEYGYRRQPLPVVYASIIADLETAVKNLPETQSEKRRVTKGAAIALLGKVYLYAPEASGVRDYAKARDQFKTLVDGGRYQLVANYNDLWDPQKPNSSESIYEFQFNNTQPDNNQTQWQMGSRSLAELDQYCYFGGYDLMVPTIYAYSDAADGGVWETGDQRKEASIRYDFTYKGKTPTLNPSFGGDELDPHVKKYEDVRTDGKLTFWLSGKNIFYLRYSDILLCYAETLNETGATAQAVQLVNSTVRKRAWGGTLPAAATWDAGMSPADFRTHILDERMRELCFEGWRRMDLIRSGKLVDLVKQRNKWTKQSNTIQPFHNRYPIPLLEIKQNEDISESDQNPGYSNN</sequence>
<dbReference type="GO" id="GO:0009279">
    <property type="term" value="C:cell outer membrane"/>
    <property type="evidence" value="ECO:0007669"/>
    <property type="project" value="UniProtKB-SubCell"/>
</dbReference>
<feature type="domain" description="RagB/SusD" evidence="7">
    <location>
        <begin position="318"/>
        <end position="512"/>
    </location>
</feature>
<evidence type="ECO:0000259" key="7">
    <source>
        <dbReference type="Pfam" id="PF07980"/>
    </source>
</evidence>
<reference evidence="9 10" key="1">
    <citation type="submission" date="2018-08" db="EMBL/GenBank/DDBJ databases">
        <title>Mucilaginibacter sp. MYSH2.</title>
        <authorList>
            <person name="Seo T."/>
        </authorList>
    </citation>
    <scope>NUCLEOTIDE SEQUENCE [LARGE SCALE GENOMIC DNA]</scope>
    <source>
        <strain evidence="9 10">MYSH2</strain>
    </source>
</reference>
<dbReference type="InterPro" id="IPR033985">
    <property type="entry name" value="SusD-like_N"/>
</dbReference>
<evidence type="ECO:0000313" key="10">
    <source>
        <dbReference type="Proteomes" id="UP000264217"/>
    </source>
</evidence>
<comment type="caution">
    <text evidence="9">The sequence shown here is derived from an EMBL/GenBank/DDBJ whole genome shotgun (WGS) entry which is preliminary data.</text>
</comment>
<dbReference type="Pfam" id="PF14322">
    <property type="entry name" value="SusD-like_3"/>
    <property type="match status" value="1"/>
</dbReference>
<name>A0A372NU22_9SPHI</name>
<dbReference type="PROSITE" id="PS51257">
    <property type="entry name" value="PROKAR_LIPOPROTEIN"/>
    <property type="match status" value="1"/>
</dbReference>
<dbReference type="RefSeq" id="WP_117392444.1">
    <property type="nucleotide sequence ID" value="NZ_QWDC01000002.1"/>
</dbReference>
<protein>
    <submittedName>
        <fullName evidence="9">RagB/SusD family nutrient uptake outer membrane protein</fullName>
    </submittedName>
</protein>
<evidence type="ECO:0000256" key="2">
    <source>
        <dbReference type="ARBA" id="ARBA00006275"/>
    </source>
</evidence>
<feature type="domain" description="SusD-like N-terminal" evidence="8">
    <location>
        <begin position="95"/>
        <end position="220"/>
    </location>
</feature>
<dbReference type="EMBL" id="QWDC01000002">
    <property type="protein sequence ID" value="RFZ92736.1"/>
    <property type="molecule type" value="Genomic_DNA"/>
</dbReference>
<evidence type="ECO:0000256" key="4">
    <source>
        <dbReference type="ARBA" id="ARBA00023136"/>
    </source>
</evidence>
<dbReference type="SUPFAM" id="SSF48452">
    <property type="entry name" value="TPR-like"/>
    <property type="match status" value="1"/>
</dbReference>
<comment type="subcellular location">
    <subcellularLocation>
        <location evidence="1">Cell outer membrane</location>
    </subcellularLocation>
</comment>
<gene>
    <name evidence="9" type="ORF">D0C36_15160</name>
</gene>
<dbReference type="Gene3D" id="1.25.40.390">
    <property type="match status" value="1"/>
</dbReference>
<dbReference type="Proteomes" id="UP000264217">
    <property type="component" value="Unassembled WGS sequence"/>
</dbReference>
<dbReference type="InterPro" id="IPR011990">
    <property type="entry name" value="TPR-like_helical_dom_sf"/>
</dbReference>
<evidence type="ECO:0000256" key="1">
    <source>
        <dbReference type="ARBA" id="ARBA00004442"/>
    </source>
</evidence>
<dbReference type="OrthoDB" id="1016139at2"/>
<keyword evidence="10" id="KW-1185">Reference proteome</keyword>
<dbReference type="InterPro" id="IPR012944">
    <property type="entry name" value="SusD_RagB_dom"/>
</dbReference>
<organism evidence="9 10">
    <name type="scientific">Mucilaginibacter conchicola</name>
    <dbReference type="NCBI Taxonomy" id="2303333"/>
    <lineage>
        <taxon>Bacteria</taxon>
        <taxon>Pseudomonadati</taxon>
        <taxon>Bacteroidota</taxon>
        <taxon>Sphingobacteriia</taxon>
        <taxon>Sphingobacteriales</taxon>
        <taxon>Sphingobacteriaceae</taxon>
        <taxon>Mucilaginibacter</taxon>
    </lineage>
</organism>
<keyword evidence="5" id="KW-0998">Cell outer membrane</keyword>
<dbReference type="CDD" id="cd08977">
    <property type="entry name" value="SusD"/>
    <property type="match status" value="1"/>
</dbReference>
<proteinExistence type="inferred from homology"/>
<evidence type="ECO:0000256" key="5">
    <source>
        <dbReference type="ARBA" id="ARBA00023237"/>
    </source>
</evidence>